<accession>A0A1V0SJH1</accession>
<evidence type="ECO:0000313" key="1">
    <source>
        <dbReference type="EMBL" id="ARF11882.1"/>
    </source>
</evidence>
<name>A0A1V0SJH1_9VIRU</name>
<gene>
    <name evidence="1" type="ORF">Klosneuvirus_3_17</name>
</gene>
<organism evidence="1">
    <name type="scientific">Klosneuvirus KNV1</name>
    <dbReference type="NCBI Taxonomy" id="1977640"/>
    <lineage>
        <taxon>Viruses</taxon>
        <taxon>Varidnaviria</taxon>
        <taxon>Bamfordvirae</taxon>
        <taxon>Nucleocytoviricota</taxon>
        <taxon>Megaviricetes</taxon>
        <taxon>Imitervirales</taxon>
        <taxon>Mimiviridae</taxon>
        <taxon>Klosneuvirinae</taxon>
        <taxon>Klosneuvirus</taxon>
    </lineage>
</organism>
<protein>
    <submittedName>
        <fullName evidence="1">Uncharacterized protein</fullName>
    </submittedName>
</protein>
<sequence>MNSLPKYFKYLEQMFFLWDLPRYGIRAKLLQPFKGGGKTHNIPFVDNNITYKFTVDIEPLDDDCLHISIVNPTQDECVTVYVYPKTSVAILHNISYFNNCAKEGLQPATGTILLKFIISYLRRHKELLKINRIALTDHSFLKCNYCDETVKLARLRMVTKEAPWYMAHGFRPFDARKNKPDDKALISLQANNESLNTMKTNIIDIISIAKSLNKYDMNELQRLINKYPLFRDFVIRLNSEYNKYCCLISHILEDVFNRSFPQEVLLYDFFDKTFYMDI</sequence>
<proteinExistence type="predicted"/>
<reference evidence="1" key="1">
    <citation type="journal article" date="2017" name="Science">
        <title>Giant viruses with an expanded complement of translation system components.</title>
        <authorList>
            <person name="Schulz F."/>
            <person name="Yutin N."/>
            <person name="Ivanova N.N."/>
            <person name="Ortega D.R."/>
            <person name="Lee T.K."/>
            <person name="Vierheilig J."/>
            <person name="Daims H."/>
            <person name="Horn M."/>
            <person name="Wagner M."/>
            <person name="Jensen G.J."/>
            <person name="Kyrpides N.C."/>
            <person name="Koonin E.V."/>
            <person name="Woyke T."/>
        </authorList>
    </citation>
    <scope>NUCLEOTIDE SEQUENCE</scope>
    <source>
        <strain evidence="1">KNV1</strain>
    </source>
</reference>
<dbReference type="EMBL" id="KY684110">
    <property type="protein sequence ID" value="ARF11882.1"/>
    <property type="molecule type" value="Genomic_DNA"/>
</dbReference>